<dbReference type="EMBL" id="SJPF01000003">
    <property type="protein sequence ID" value="TWT33415.1"/>
    <property type="molecule type" value="Genomic_DNA"/>
</dbReference>
<dbReference type="FunFam" id="1.10.10.2830:FF:000001">
    <property type="entry name" value="Chromosome partitioning protein ParB"/>
    <property type="match status" value="1"/>
</dbReference>
<dbReference type="GO" id="GO:0003677">
    <property type="term" value="F:DNA binding"/>
    <property type="evidence" value="ECO:0007669"/>
    <property type="project" value="UniProtKB-KW"/>
</dbReference>
<dbReference type="GO" id="GO:0007059">
    <property type="term" value="P:chromosome segregation"/>
    <property type="evidence" value="ECO:0007669"/>
    <property type="project" value="UniProtKB-KW"/>
</dbReference>
<dbReference type="InterPro" id="IPR041468">
    <property type="entry name" value="HTH_ParB/Spo0J"/>
</dbReference>
<dbReference type="SUPFAM" id="SSF109709">
    <property type="entry name" value="KorB DNA-binding domain-like"/>
    <property type="match status" value="1"/>
</dbReference>
<evidence type="ECO:0000259" key="5">
    <source>
        <dbReference type="PROSITE" id="PS50943"/>
    </source>
</evidence>
<dbReference type="Pfam" id="PF23552">
    <property type="entry name" value="ParB_C"/>
    <property type="match status" value="1"/>
</dbReference>
<feature type="compositionally biased region" description="Low complexity" evidence="4">
    <location>
        <begin position="45"/>
        <end position="54"/>
    </location>
</feature>
<comment type="caution">
    <text evidence="6">The sequence shown here is derived from an EMBL/GenBank/DDBJ whole genome shotgun (WGS) entry which is preliminary data.</text>
</comment>
<evidence type="ECO:0000313" key="6">
    <source>
        <dbReference type="EMBL" id="TWT33415.1"/>
    </source>
</evidence>
<organism evidence="6 7">
    <name type="scientific">Blastopirellula retiformator</name>
    <dbReference type="NCBI Taxonomy" id="2527970"/>
    <lineage>
        <taxon>Bacteria</taxon>
        <taxon>Pseudomonadati</taxon>
        <taxon>Planctomycetota</taxon>
        <taxon>Planctomycetia</taxon>
        <taxon>Pirellulales</taxon>
        <taxon>Pirellulaceae</taxon>
        <taxon>Blastopirellula</taxon>
    </lineage>
</organism>
<dbReference type="SUPFAM" id="SSF110849">
    <property type="entry name" value="ParB/Sulfiredoxin"/>
    <property type="match status" value="1"/>
</dbReference>
<reference evidence="6 7" key="1">
    <citation type="submission" date="2019-02" db="EMBL/GenBank/DDBJ databases">
        <title>Deep-cultivation of Planctomycetes and their phenomic and genomic characterization uncovers novel biology.</title>
        <authorList>
            <person name="Wiegand S."/>
            <person name="Jogler M."/>
            <person name="Boedeker C."/>
            <person name="Pinto D."/>
            <person name="Vollmers J."/>
            <person name="Rivas-Marin E."/>
            <person name="Kohn T."/>
            <person name="Peeters S.H."/>
            <person name="Heuer A."/>
            <person name="Rast P."/>
            <person name="Oberbeckmann S."/>
            <person name="Bunk B."/>
            <person name="Jeske O."/>
            <person name="Meyerdierks A."/>
            <person name="Storesund J.E."/>
            <person name="Kallscheuer N."/>
            <person name="Luecker S."/>
            <person name="Lage O.M."/>
            <person name="Pohl T."/>
            <person name="Merkel B.J."/>
            <person name="Hornburger P."/>
            <person name="Mueller R.-W."/>
            <person name="Bruemmer F."/>
            <person name="Labrenz M."/>
            <person name="Spormann A.M."/>
            <person name="Op Den Camp H."/>
            <person name="Overmann J."/>
            <person name="Amann R."/>
            <person name="Jetten M.S.M."/>
            <person name="Mascher T."/>
            <person name="Medema M.H."/>
            <person name="Devos D.P."/>
            <person name="Kaster A.-K."/>
            <person name="Ovreas L."/>
            <person name="Rohde M."/>
            <person name="Galperin M.Y."/>
            <person name="Jogler C."/>
        </authorList>
    </citation>
    <scope>NUCLEOTIDE SEQUENCE [LARGE SCALE GENOMIC DNA]</scope>
    <source>
        <strain evidence="6 7">Enr8</strain>
    </source>
</reference>
<dbReference type="InterPro" id="IPR004437">
    <property type="entry name" value="ParB/RepB/Spo0J"/>
</dbReference>
<dbReference type="Pfam" id="PF02195">
    <property type="entry name" value="ParB_N"/>
    <property type="match status" value="1"/>
</dbReference>
<feature type="region of interest" description="Disordered" evidence="4">
    <location>
        <begin position="1"/>
        <end position="54"/>
    </location>
</feature>
<dbReference type="PROSITE" id="PS50943">
    <property type="entry name" value="HTH_CROC1"/>
    <property type="match status" value="1"/>
</dbReference>
<feature type="domain" description="HTH cro/C1-type" evidence="5">
    <location>
        <begin position="172"/>
        <end position="196"/>
    </location>
</feature>
<dbReference type="InterPro" id="IPR036086">
    <property type="entry name" value="ParB/Sulfiredoxin_sf"/>
</dbReference>
<dbReference type="PANTHER" id="PTHR33375:SF1">
    <property type="entry name" value="CHROMOSOME-PARTITIONING PROTEIN PARB-RELATED"/>
    <property type="match status" value="1"/>
</dbReference>
<evidence type="ECO:0000313" key="7">
    <source>
        <dbReference type="Proteomes" id="UP000318878"/>
    </source>
</evidence>
<evidence type="ECO:0000256" key="1">
    <source>
        <dbReference type="ARBA" id="ARBA00006295"/>
    </source>
</evidence>
<dbReference type="FunFam" id="3.90.1530.30:FF:000001">
    <property type="entry name" value="Chromosome partitioning protein ParB"/>
    <property type="match status" value="1"/>
</dbReference>
<keyword evidence="7" id="KW-1185">Reference proteome</keyword>
<dbReference type="InterPro" id="IPR050336">
    <property type="entry name" value="Chromosome_partition/occlusion"/>
</dbReference>
<sequence>MTKQKRLGRGLAALLGGPMDENGAPMEAPIEAGSPRVYNPDHQEQPAAEAPAAPAEVGGERLLKLPVEEIDANPYQPRQEFNDEEIAELAQSLQQHDMLQPIAVRQVDGRYQLISGERRLRAAIVAGWDEVPVRVFEADDQTVAELAIVENLQRKDLNAIEKAMSFERYLHENGCTQSELAERIGVDRSTVANLLRLLELPEPVMTAVMTGELTAGHARALLPLGEEGIQVEFARRIFAEGWSVRGAEEAVQDYIHASDGPATIKVPVKKGRVVSDQVASLEQEFRMALGTKVDIKQSARGGKIVLHFKGNDEFDRIRDHLLGGATELRKAG</sequence>
<dbReference type="NCBIfam" id="TIGR00180">
    <property type="entry name" value="parB_part"/>
    <property type="match status" value="1"/>
</dbReference>
<dbReference type="Gene3D" id="3.90.1530.30">
    <property type="match status" value="1"/>
</dbReference>
<dbReference type="RefSeq" id="WP_246120101.1">
    <property type="nucleotide sequence ID" value="NZ_SJPF01000003.1"/>
</dbReference>
<dbReference type="GO" id="GO:0005694">
    <property type="term" value="C:chromosome"/>
    <property type="evidence" value="ECO:0007669"/>
    <property type="project" value="TreeGrafter"/>
</dbReference>
<dbReference type="Gene3D" id="1.10.10.2830">
    <property type="match status" value="1"/>
</dbReference>
<accession>A0A5C5V6N7</accession>
<evidence type="ECO:0000256" key="4">
    <source>
        <dbReference type="SAM" id="MobiDB-lite"/>
    </source>
</evidence>
<evidence type="ECO:0000256" key="2">
    <source>
        <dbReference type="ARBA" id="ARBA00022829"/>
    </source>
</evidence>
<name>A0A5C5V6N7_9BACT</name>
<keyword evidence="2" id="KW-0159">Chromosome partition</keyword>
<dbReference type="InterPro" id="IPR057240">
    <property type="entry name" value="ParB_dimer_C"/>
</dbReference>
<proteinExistence type="inferred from homology"/>
<keyword evidence="3" id="KW-0238">DNA-binding</keyword>
<protein>
    <submittedName>
        <fullName evidence="6">Putative chromosome-partitioning protein ParB</fullName>
    </submittedName>
</protein>
<dbReference type="SMART" id="SM00470">
    <property type="entry name" value="ParB"/>
    <property type="match status" value="1"/>
</dbReference>
<gene>
    <name evidence="6" type="primary">parB</name>
    <name evidence="6" type="ORF">Enr8_32450</name>
</gene>
<dbReference type="Pfam" id="PF17762">
    <property type="entry name" value="HTH_ParB"/>
    <property type="match status" value="1"/>
</dbReference>
<dbReference type="GO" id="GO:0045881">
    <property type="term" value="P:positive regulation of sporulation resulting in formation of a cellular spore"/>
    <property type="evidence" value="ECO:0007669"/>
    <property type="project" value="TreeGrafter"/>
</dbReference>
<evidence type="ECO:0000256" key="3">
    <source>
        <dbReference type="ARBA" id="ARBA00023125"/>
    </source>
</evidence>
<dbReference type="AlphaFoldDB" id="A0A5C5V6N7"/>
<dbReference type="InterPro" id="IPR001387">
    <property type="entry name" value="Cro/C1-type_HTH"/>
</dbReference>
<dbReference type="Proteomes" id="UP000318878">
    <property type="component" value="Unassembled WGS sequence"/>
</dbReference>
<dbReference type="CDD" id="cd16393">
    <property type="entry name" value="SPO0J_N"/>
    <property type="match status" value="1"/>
</dbReference>
<dbReference type="InterPro" id="IPR003115">
    <property type="entry name" value="ParB_N"/>
</dbReference>
<dbReference type="PANTHER" id="PTHR33375">
    <property type="entry name" value="CHROMOSOME-PARTITIONING PROTEIN PARB-RELATED"/>
    <property type="match status" value="1"/>
</dbReference>
<comment type="similarity">
    <text evidence="1">Belongs to the ParB family.</text>
</comment>